<protein>
    <submittedName>
        <fullName evidence="12">Variant surface glycoprotein 1125.4027</fullName>
    </submittedName>
</protein>
<evidence type="ECO:0000256" key="7">
    <source>
        <dbReference type="ARBA" id="ARBA00023180"/>
    </source>
</evidence>
<feature type="domain" description="Trypanosome variant surface glycoprotein B-type N-terminal" evidence="11">
    <location>
        <begin position="11"/>
        <end position="356"/>
    </location>
</feature>
<feature type="chain" id="PRO_5012927043" evidence="9">
    <location>
        <begin position="21"/>
        <end position="529"/>
    </location>
</feature>
<evidence type="ECO:0000256" key="4">
    <source>
        <dbReference type="ARBA" id="ARBA00022622"/>
    </source>
</evidence>
<name>A0A1J0R9H0_9TRYP</name>
<evidence type="ECO:0000256" key="3">
    <source>
        <dbReference type="ARBA" id="ARBA00022475"/>
    </source>
</evidence>
<sequence length="529" mass="55448">MLLITLTTTTAILVLKQVSGAGPANGQNKQTFTSLCALVLAAQLENPKVETPQTAQTALTTAKHISTLLKHGGDVVALAKQLKNNAALEKEHFPATCKTEHAEPCKQAATWLNNLSEAEKAKLLAATEDNRGFKQQINETVEALKDLGTPGGELKVTKPSGDVATKLREAVYGAPGPIPADPTVTVTTDRETSCGKADPAPGAMAAKSIVGTIVCLCATDSGDSTSNKGCYDSPTDEQNFGNGRQTVANWNNILGACKKLHPNHERIGYGLVAPAVAALHRELYATKGSGGNKNGILGAIDGTGAGSCTGEHGRTNGACAMFKTTADNIQEPTWMIKARAALEEIAKTQDAKSATTVTAGEAAALNATLTTLLNLNKLTALKEQPTKPTPTGDANAVEATKQHEEADKDCKTKEKDTECTEPCTWEGGDAKTGKHCKLNTTAVNNQAAKAEKNGATGGATSTGCARHGTDKAKCENDKTGDKQICAWRKGKEGEDDKDKDKEMCRSSSFLIKKKLSPSMAAVFVGMVAF</sequence>
<dbReference type="Pfam" id="PF13206">
    <property type="entry name" value="VSG_B"/>
    <property type="match status" value="1"/>
</dbReference>
<evidence type="ECO:0000259" key="10">
    <source>
        <dbReference type="Pfam" id="PF10659"/>
    </source>
</evidence>
<proteinExistence type="predicted"/>
<evidence type="ECO:0000256" key="2">
    <source>
        <dbReference type="ARBA" id="ARBA00004609"/>
    </source>
</evidence>
<evidence type="ECO:0000256" key="5">
    <source>
        <dbReference type="ARBA" id="ARBA00022729"/>
    </source>
</evidence>
<keyword evidence="5 9" id="KW-0732">Signal</keyword>
<organism evidence="12">
    <name type="scientific">Trypanosoma brucei</name>
    <dbReference type="NCBI Taxonomy" id="5691"/>
    <lineage>
        <taxon>Eukaryota</taxon>
        <taxon>Discoba</taxon>
        <taxon>Euglenozoa</taxon>
        <taxon>Kinetoplastea</taxon>
        <taxon>Metakinetoplastina</taxon>
        <taxon>Trypanosomatida</taxon>
        <taxon>Trypanosomatidae</taxon>
        <taxon>Trypanosoma</taxon>
    </lineage>
</organism>
<reference evidence="12" key="1">
    <citation type="submission" date="2016-08" db="EMBL/GenBank/DDBJ databases">
        <title>VSG repertoire of Trypanosoma brucei EATRO 1125.</title>
        <authorList>
            <person name="Cross G.A."/>
        </authorList>
    </citation>
    <scope>NUCLEOTIDE SEQUENCE</scope>
    <source>
        <strain evidence="12">EATRO 1125</strain>
    </source>
</reference>
<comment type="function">
    <text evidence="1">VSG forms a coat on the surface of the parasite. The trypanosome evades the immune response of the host by expressing a series of antigenically distinct VSGs from an estimated 1000 VSG genes.</text>
</comment>
<feature type="signal peptide" evidence="9">
    <location>
        <begin position="1"/>
        <end position="20"/>
    </location>
</feature>
<accession>A0A1J0R9H0</accession>
<keyword evidence="8" id="KW-0449">Lipoprotein</keyword>
<keyword evidence="4" id="KW-0336">GPI-anchor</keyword>
<dbReference type="Pfam" id="PF10659">
    <property type="entry name" value="Trypan_glycop_C"/>
    <property type="match status" value="1"/>
</dbReference>
<keyword evidence="7" id="KW-0325">Glycoprotein</keyword>
<dbReference type="InterPro" id="IPR019609">
    <property type="entry name" value="Variant_surf_glycoprt_trypan_C"/>
</dbReference>
<dbReference type="AlphaFoldDB" id="A0A1J0R9H0"/>
<evidence type="ECO:0000256" key="9">
    <source>
        <dbReference type="SAM" id="SignalP"/>
    </source>
</evidence>
<evidence type="ECO:0000256" key="8">
    <source>
        <dbReference type="ARBA" id="ARBA00023288"/>
    </source>
</evidence>
<evidence type="ECO:0000256" key="1">
    <source>
        <dbReference type="ARBA" id="ARBA00002523"/>
    </source>
</evidence>
<keyword evidence="3" id="KW-1003">Cell membrane</keyword>
<dbReference type="InterPro" id="IPR025932">
    <property type="entry name" value="Trypano_VSG_B_N_dom"/>
</dbReference>
<evidence type="ECO:0000313" key="12">
    <source>
        <dbReference type="EMBL" id="APD74565.1"/>
    </source>
</evidence>
<dbReference type="GO" id="GO:0098552">
    <property type="term" value="C:side of membrane"/>
    <property type="evidence" value="ECO:0007669"/>
    <property type="project" value="UniProtKB-KW"/>
</dbReference>
<dbReference type="EMBL" id="KX700609">
    <property type="protein sequence ID" value="APD74565.1"/>
    <property type="molecule type" value="Genomic_DNA"/>
</dbReference>
<evidence type="ECO:0000256" key="6">
    <source>
        <dbReference type="ARBA" id="ARBA00023136"/>
    </source>
</evidence>
<keyword evidence="6" id="KW-0472">Membrane</keyword>
<evidence type="ECO:0000259" key="11">
    <source>
        <dbReference type="Pfam" id="PF13206"/>
    </source>
</evidence>
<dbReference type="Gene3D" id="4.10.110.20">
    <property type="entry name" value="Variant surface glycoprotein MITAT 1.2, VSG 221, C-terminal domain"/>
    <property type="match status" value="1"/>
</dbReference>
<dbReference type="GO" id="GO:0005886">
    <property type="term" value="C:plasma membrane"/>
    <property type="evidence" value="ECO:0007669"/>
    <property type="project" value="UniProtKB-SubCell"/>
</dbReference>
<feature type="domain" description="Trypanosome variant surface glycoprotein C-terminal" evidence="10">
    <location>
        <begin position="410"/>
        <end position="526"/>
    </location>
</feature>
<comment type="subcellular location">
    <subcellularLocation>
        <location evidence="2">Cell membrane</location>
        <topology evidence="2">Lipid-anchor</topology>
        <topology evidence="2">GPI-anchor</topology>
    </subcellularLocation>
</comment>